<dbReference type="CDD" id="cd03425">
    <property type="entry name" value="NUDIX_MutT_NudA_like"/>
    <property type="match status" value="1"/>
</dbReference>
<evidence type="ECO:0000256" key="1">
    <source>
        <dbReference type="ARBA" id="ARBA00001946"/>
    </source>
</evidence>
<dbReference type="GO" id="GO:0008413">
    <property type="term" value="F:8-oxo-7,8-dihydroguanosine triphosphate pyrophosphatase activity"/>
    <property type="evidence" value="ECO:0007669"/>
    <property type="project" value="InterPro"/>
</dbReference>
<accession>A0A5C9Q1T1</accession>
<feature type="binding site" evidence="18">
    <location>
        <position position="38"/>
    </location>
    <ligand>
        <name>Mg(2+)</name>
        <dbReference type="ChEBI" id="CHEBI:18420"/>
    </ligand>
</feature>
<feature type="binding site" evidence="17">
    <location>
        <position position="29"/>
    </location>
    <ligand>
        <name>8-oxo-dGTP</name>
        <dbReference type="ChEBI" id="CHEBI:77896"/>
    </ligand>
</feature>
<evidence type="ECO:0000259" key="19">
    <source>
        <dbReference type="PROSITE" id="PS51462"/>
    </source>
</evidence>
<evidence type="ECO:0000256" key="3">
    <source>
        <dbReference type="ARBA" id="ARBA00022457"/>
    </source>
</evidence>
<dbReference type="GO" id="GO:0046872">
    <property type="term" value="F:metal ion binding"/>
    <property type="evidence" value="ECO:0007669"/>
    <property type="project" value="UniProtKB-KW"/>
</dbReference>
<evidence type="ECO:0000256" key="2">
    <source>
        <dbReference type="ARBA" id="ARBA00005582"/>
    </source>
</evidence>
<reference evidence="20 21" key="1">
    <citation type="submission" date="2019-06" db="EMBL/GenBank/DDBJ databases">
        <title>Vibrio cholerae phylogeny based on whole-genome sequencing reveals genetic diversity and population strucutre.</title>
        <authorList>
            <person name="Zhiqiu Y."/>
            <person name="Bin L."/>
            <person name="Lingyan J."/>
        </authorList>
    </citation>
    <scope>NUCLEOTIDE SEQUENCE [LARGE SCALE GENOMIC DNA]</scope>
    <source>
        <strain evidence="20 21">N2768</strain>
    </source>
</reference>
<keyword evidence="3" id="KW-0515">Mutator protein</keyword>
<dbReference type="SUPFAM" id="SSF55811">
    <property type="entry name" value="Nudix"/>
    <property type="match status" value="1"/>
</dbReference>
<dbReference type="RefSeq" id="WP_000821183.1">
    <property type="nucleotide sequence ID" value="NZ_JACWKT010000019.1"/>
</dbReference>
<dbReference type="GO" id="GO:0044716">
    <property type="term" value="F:8-oxo-GDP phosphatase activity"/>
    <property type="evidence" value="ECO:0007669"/>
    <property type="project" value="TreeGrafter"/>
</dbReference>
<feature type="binding site" evidence="18">
    <location>
        <position position="58"/>
    </location>
    <ligand>
        <name>Mg(2+)</name>
        <dbReference type="ChEBI" id="CHEBI:18420"/>
    </ligand>
</feature>
<evidence type="ECO:0000256" key="17">
    <source>
        <dbReference type="PIRSR" id="PIRSR603561-1"/>
    </source>
</evidence>
<dbReference type="PANTHER" id="PTHR47707:SF1">
    <property type="entry name" value="NUDIX HYDROLASE FAMILY PROTEIN"/>
    <property type="match status" value="1"/>
</dbReference>
<dbReference type="AlphaFoldDB" id="A0A5C9Q1T1"/>
<dbReference type="EMBL" id="VSGZ01000037">
    <property type="protein sequence ID" value="TXY90649.1"/>
    <property type="molecule type" value="Genomic_DNA"/>
</dbReference>
<dbReference type="InterPro" id="IPR020084">
    <property type="entry name" value="NUDIX_hydrolase_CS"/>
</dbReference>
<evidence type="ECO:0000256" key="4">
    <source>
        <dbReference type="ARBA" id="ARBA00022705"/>
    </source>
</evidence>
<evidence type="ECO:0000256" key="18">
    <source>
        <dbReference type="PIRSR" id="PIRSR603561-2"/>
    </source>
</evidence>
<keyword evidence="7" id="KW-0378">Hydrolase</keyword>
<evidence type="ECO:0000313" key="20">
    <source>
        <dbReference type="EMBL" id="TXY90649.1"/>
    </source>
</evidence>
<protein>
    <recommendedName>
        <fullName evidence="13">8-oxo-dGTP diphosphatase</fullName>
        <ecNumber evidence="12">3.6.1.55</ecNumber>
    </recommendedName>
    <alternativeName>
        <fullName evidence="16">7,8-dihydro-8-oxoguanine-triphosphatase</fullName>
    </alternativeName>
    <alternativeName>
        <fullName evidence="15">Mutator protein MutT</fullName>
    </alternativeName>
    <alternativeName>
        <fullName evidence="14">dGTP pyrophosphohydrolase</fullName>
    </alternativeName>
</protein>
<dbReference type="PANTHER" id="PTHR47707">
    <property type="entry name" value="8-OXO-DGTP DIPHOSPHATASE"/>
    <property type="match status" value="1"/>
</dbReference>
<keyword evidence="8 18" id="KW-0460">Magnesium</keyword>
<dbReference type="GO" id="GO:0035539">
    <property type="term" value="F:8-oxo-7,8-dihydrodeoxyguanosine triphosphate pyrophosphatase activity"/>
    <property type="evidence" value="ECO:0007669"/>
    <property type="project" value="UniProtKB-EC"/>
</dbReference>
<evidence type="ECO:0000256" key="14">
    <source>
        <dbReference type="ARBA" id="ARBA00041592"/>
    </source>
</evidence>
<keyword evidence="5 18" id="KW-0479">Metal-binding</keyword>
<dbReference type="InterPro" id="IPR015797">
    <property type="entry name" value="NUDIX_hydrolase-like_dom_sf"/>
</dbReference>
<dbReference type="Proteomes" id="UP000323583">
    <property type="component" value="Unassembled WGS sequence"/>
</dbReference>
<feature type="binding site" evidence="17">
    <location>
        <position position="24"/>
    </location>
    <ligand>
        <name>8-oxo-dGTP</name>
        <dbReference type="ChEBI" id="CHEBI:77896"/>
    </ligand>
</feature>
<evidence type="ECO:0000256" key="16">
    <source>
        <dbReference type="ARBA" id="ARBA00042798"/>
    </source>
</evidence>
<dbReference type="Pfam" id="PF14815">
    <property type="entry name" value="NUDIX_4"/>
    <property type="match status" value="1"/>
</dbReference>
<dbReference type="InterPro" id="IPR029119">
    <property type="entry name" value="MutY_C"/>
</dbReference>
<feature type="binding site" evidence="17">
    <location>
        <position position="120"/>
    </location>
    <ligand>
        <name>8-oxo-dGTP</name>
        <dbReference type="ChEBI" id="CHEBI:77896"/>
    </ligand>
</feature>
<evidence type="ECO:0000256" key="5">
    <source>
        <dbReference type="ARBA" id="ARBA00022723"/>
    </source>
</evidence>
<comment type="similarity">
    <text evidence="2">Belongs to the Nudix hydrolase family.</text>
</comment>
<name>A0A5C9Q1T1_VIBCL</name>
<dbReference type="PROSITE" id="PS00893">
    <property type="entry name" value="NUDIX_BOX"/>
    <property type="match status" value="1"/>
</dbReference>
<dbReference type="InterPro" id="IPR047127">
    <property type="entry name" value="MutT-like"/>
</dbReference>
<dbReference type="GO" id="GO:0006281">
    <property type="term" value="P:DNA repair"/>
    <property type="evidence" value="ECO:0007669"/>
    <property type="project" value="UniProtKB-KW"/>
</dbReference>
<comment type="caution">
    <text evidence="20">The sequence shown here is derived from an EMBL/GenBank/DDBJ whole genome shotgun (WGS) entry which is preliminary data.</text>
</comment>
<dbReference type="GO" id="GO:0044715">
    <property type="term" value="F:8-oxo-dGDP phosphatase activity"/>
    <property type="evidence" value="ECO:0007669"/>
    <property type="project" value="TreeGrafter"/>
</dbReference>
<keyword evidence="6" id="KW-0227">DNA damage</keyword>
<dbReference type="PRINTS" id="PR00502">
    <property type="entry name" value="NUDIXFAMILY"/>
</dbReference>
<comment type="catalytic activity">
    <reaction evidence="10">
        <text>8-oxo-dGTP + H2O = 8-oxo-dGMP + diphosphate + H(+)</text>
        <dbReference type="Rhea" id="RHEA:31575"/>
        <dbReference type="ChEBI" id="CHEBI:15377"/>
        <dbReference type="ChEBI" id="CHEBI:15378"/>
        <dbReference type="ChEBI" id="CHEBI:33019"/>
        <dbReference type="ChEBI" id="CHEBI:63224"/>
        <dbReference type="ChEBI" id="CHEBI:77896"/>
        <dbReference type="EC" id="3.6.1.55"/>
    </reaction>
</comment>
<feature type="domain" description="Nudix hydrolase" evidence="19">
    <location>
        <begin position="2"/>
        <end position="129"/>
    </location>
</feature>
<gene>
    <name evidence="20" type="primary">mutT</name>
    <name evidence="20" type="ORF">FXE67_11685</name>
</gene>
<dbReference type="InterPro" id="IPR000086">
    <property type="entry name" value="NUDIX_hydrolase_dom"/>
</dbReference>
<comment type="catalytic activity">
    <reaction evidence="11">
        <text>8-oxo-GTP + H2O = 8-oxo-GMP + diphosphate + H(+)</text>
        <dbReference type="Rhea" id="RHEA:67616"/>
        <dbReference type="ChEBI" id="CHEBI:15377"/>
        <dbReference type="ChEBI" id="CHEBI:15378"/>
        <dbReference type="ChEBI" id="CHEBI:33019"/>
        <dbReference type="ChEBI" id="CHEBI:143553"/>
        <dbReference type="ChEBI" id="CHEBI:145694"/>
    </reaction>
</comment>
<dbReference type="FunFam" id="3.90.79.10:FF:000014">
    <property type="entry name" value="8-oxo-dGTP diphosphatase MutT"/>
    <property type="match status" value="1"/>
</dbReference>
<comment type="cofactor">
    <cofactor evidence="1 18">
        <name>Mg(2+)</name>
        <dbReference type="ChEBI" id="CHEBI:18420"/>
    </cofactor>
</comment>
<dbReference type="PROSITE" id="PS51462">
    <property type="entry name" value="NUDIX"/>
    <property type="match status" value="1"/>
</dbReference>
<evidence type="ECO:0000256" key="7">
    <source>
        <dbReference type="ARBA" id="ARBA00022801"/>
    </source>
</evidence>
<evidence type="ECO:0000256" key="6">
    <source>
        <dbReference type="ARBA" id="ARBA00022763"/>
    </source>
</evidence>
<organism evidence="20 21">
    <name type="scientific">Vibrio cholerae</name>
    <dbReference type="NCBI Taxonomy" id="666"/>
    <lineage>
        <taxon>Bacteria</taxon>
        <taxon>Pseudomonadati</taxon>
        <taxon>Pseudomonadota</taxon>
        <taxon>Gammaproteobacteria</taxon>
        <taxon>Vibrionales</taxon>
        <taxon>Vibrionaceae</taxon>
        <taxon>Vibrio</taxon>
    </lineage>
</organism>
<feature type="binding site" evidence="17">
    <location>
        <begin position="35"/>
        <end position="38"/>
    </location>
    <ligand>
        <name>8-oxo-dGTP</name>
        <dbReference type="ChEBI" id="CHEBI:77896"/>
    </ligand>
</feature>
<sequence length="137" mass="15602">MKRIHIVAGIIFNSDQSEIFITKRPDHLHKGGFWEFPGGKVEAGESREQAMVRELEEEIGITVTEQQAFQHFDFDYTDKSLSFDFMLVTAFDGQPHGREGQQGGWVKIADLANYRFPEANEPVLQQVIAQFGYPLPT</sequence>
<evidence type="ECO:0000256" key="15">
    <source>
        <dbReference type="ARBA" id="ARBA00041979"/>
    </source>
</evidence>
<evidence type="ECO:0000256" key="10">
    <source>
        <dbReference type="ARBA" id="ARBA00035861"/>
    </source>
</evidence>
<dbReference type="EC" id="3.6.1.55" evidence="12"/>
<dbReference type="Gene3D" id="3.90.79.10">
    <property type="entry name" value="Nucleoside Triphosphate Pyrophosphohydrolase"/>
    <property type="match status" value="1"/>
</dbReference>
<evidence type="ECO:0000256" key="11">
    <source>
        <dbReference type="ARBA" id="ARBA00036904"/>
    </source>
</evidence>
<keyword evidence="4" id="KW-0235">DNA replication</keyword>
<evidence type="ECO:0000256" key="13">
    <source>
        <dbReference type="ARBA" id="ARBA00040794"/>
    </source>
</evidence>
<keyword evidence="9" id="KW-0234">DNA repair</keyword>
<dbReference type="GO" id="GO:0006260">
    <property type="term" value="P:DNA replication"/>
    <property type="evidence" value="ECO:0007669"/>
    <property type="project" value="UniProtKB-KW"/>
</dbReference>
<evidence type="ECO:0000313" key="21">
    <source>
        <dbReference type="Proteomes" id="UP000323583"/>
    </source>
</evidence>
<dbReference type="InterPro" id="IPR003561">
    <property type="entry name" value="Mutator_MutT"/>
</dbReference>
<evidence type="ECO:0000256" key="9">
    <source>
        <dbReference type="ARBA" id="ARBA00023204"/>
    </source>
</evidence>
<evidence type="ECO:0000256" key="12">
    <source>
        <dbReference type="ARBA" id="ARBA00038905"/>
    </source>
</evidence>
<dbReference type="NCBIfam" id="TIGR00586">
    <property type="entry name" value="mutt"/>
    <property type="match status" value="1"/>
</dbReference>
<evidence type="ECO:0000256" key="8">
    <source>
        <dbReference type="ARBA" id="ARBA00022842"/>
    </source>
</evidence>
<dbReference type="InterPro" id="IPR020476">
    <property type="entry name" value="Nudix_hydrolase"/>
</dbReference>
<proteinExistence type="inferred from homology"/>